<proteinExistence type="predicted"/>
<gene>
    <name evidence="2" type="ORF">UBAL3_94320036</name>
</gene>
<evidence type="ECO:0000256" key="1">
    <source>
        <dbReference type="SAM" id="Phobius"/>
    </source>
</evidence>
<accession>C6HYZ4</accession>
<name>C6HYZ4_9BACT</name>
<reference evidence="2 3" key="1">
    <citation type="journal article" date="2009" name="Appl. Environ. Microbiol.">
        <title>Community genomic and proteomic analyses of chemoautotrophic iron-oxidizing "Leptospirillum rubarum" (Group II) and "Leptospirillum ferrodiazotrophum" (Group III) bacteria in acid mine drainage biofilms.</title>
        <authorList>
            <person name="Goltsman D.S."/>
            <person name="Denef V.J."/>
            <person name="Singer S.W."/>
            <person name="VerBerkmoes N.C."/>
            <person name="Lefsrud M."/>
            <person name="Mueller R.S."/>
            <person name="Dick G.J."/>
            <person name="Sun C.L."/>
            <person name="Wheeler K.E."/>
            <person name="Zemla A."/>
            <person name="Baker B.J."/>
            <person name="Hauser L."/>
            <person name="Land M."/>
            <person name="Shah M.B."/>
            <person name="Thelen M.P."/>
            <person name="Hettich R.L."/>
            <person name="Banfield J.F."/>
        </authorList>
    </citation>
    <scope>NUCLEOTIDE SEQUENCE [LARGE SCALE GENOMIC DNA]</scope>
</reference>
<keyword evidence="1" id="KW-1133">Transmembrane helix</keyword>
<feature type="transmembrane region" description="Helical" evidence="1">
    <location>
        <begin position="186"/>
        <end position="204"/>
    </location>
</feature>
<dbReference type="Proteomes" id="UP000009374">
    <property type="component" value="Unassembled WGS sequence"/>
</dbReference>
<feature type="transmembrane region" description="Helical" evidence="1">
    <location>
        <begin position="63"/>
        <end position="87"/>
    </location>
</feature>
<evidence type="ECO:0000313" key="3">
    <source>
        <dbReference type="Proteomes" id="UP000009374"/>
    </source>
</evidence>
<protein>
    <submittedName>
        <fullName evidence="2">Uncharacterized protein</fullName>
    </submittedName>
</protein>
<keyword evidence="3" id="KW-1185">Reference proteome</keyword>
<feature type="transmembrane region" description="Helical" evidence="1">
    <location>
        <begin position="37"/>
        <end position="57"/>
    </location>
</feature>
<keyword evidence="1" id="KW-0472">Membrane</keyword>
<evidence type="ECO:0000313" key="2">
    <source>
        <dbReference type="EMBL" id="EES52180.1"/>
    </source>
</evidence>
<organism evidence="2 3">
    <name type="scientific">Leptospirillum ferrodiazotrophum</name>
    <dbReference type="NCBI Taxonomy" id="412449"/>
    <lineage>
        <taxon>Bacteria</taxon>
        <taxon>Pseudomonadati</taxon>
        <taxon>Nitrospirota</taxon>
        <taxon>Nitrospiria</taxon>
        <taxon>Nitrospirales</taxon>
        <taxon>Nitrospiraceae</taxon>
        <taxon>Leptospirillum</taxon>
    </lineage>
</organism>
<sequence length="219" mass="24393">MATENHGPEDPAGKLPWRTGAPGPWVLPLFGGTPRGATLWVTRTMLALAFLSLGLFTVTRLLLIHWVFLVPASLGSLFLLGALYVLLEMRRPPLAVLEIRQNELSYRTKPEGEILLPLEKVALGASDVSFFDLVRLDTGESFARISRESVRDVSGFETIRRYLALPPASRPPLPSSGSSRKRSYRWLLLGWGAIILLMVLWALYENHAAPRSYEPFSNP</sequence>
<dbReference type="AlphaFoldDB" id="C6HYZ4"/>
<keyword evidence="1" id="KW-0812">Transmembrane</keyword>
<dbReference type="EMBL" id="GG693879">
    <property type="protein sequence ID" value="EES52180.1"/>
    <property type="molecule type" value="Genomic_DNA"/>
</dbReference>